<dbReference type="PANTHER" id="PTHR35789">
    <property type="entry name" value="SPORE GERMINATION PROTEIN B3"/>
    <property type="match status" value="1"/>
</dbReference>
<dbReference type="EMBL" id="LDZY01000002">
    <property type="protein sequence ID" value="KLU67221.1"/>
    <property type="molecule type" value="Genomic_DNA"/>
</dbReference>
<dbReference type="Pfam" id="PF25198">
    <property type="entry name" value="Spore_GerAC_N"/>
    <property type="match status" value="1"/>
</dbReference>
<protein>
    <submittedName>
        <fullName evidence="10">Spore germination protein B3</fullName>
    </submittedName>
</protein>
<name>A0A0J1IRB6_9FIRM</name>
<sequence length="397" mass="44893">MRRKITLIIPTILLLLLLPGCWNRRELNTMAIVEAVGVDRANDGQIVVSLQILKPSAIKSSTSEKASGTKSVWVVTSKGETVFDAIRNASLQTDRKAYFSHNTVYVLSEELARNGISDELDLFSRDSEFRKLTYVFITRRKAEDIIRSDYEQEKIPAQAIEKLAKVTYAASKVPKVQLIDLLKNFASKTNDSIVPGIDIIQEDNKNPNEESLKLDGTAILKRDRMVGWFNEKETRGVLWVLGKVKSGIIDIATPGNESKKSGIEIIRADSNVVPELVDGNLIMTINVRLDGNLGEEMGSSDLVKPESFDEIEKQIDTDIKEEISSAVSKAQNWDVDIFKFAPDVHRKYPREWPELERNWREEFRKIQINIIVDAKLHWSGYLKKPVQPKNTEGEVAQ</sequence>
<evidence type="ECO:0000313" key="11">
    <source>
        <dbReference type="Proteomes" id="UP000036356"/>
    </source>
</evidence>
<dbReference type="PATRIC" id="fig|476652.3.peg.435"/>
<comment type="subcellular location">
    <subcellularLocation>
        <location evidence="1">Membrane</location>
        <topology evidence="1">Lipid-anchor</topology>
    </subcellularLocation>
</comment>
<dbReference type="PANTHER" id="PTHR35789:SF1">
    <property type="entry name" value="SPORE GERMINATION PROTEIN B3"/>
    <property type="match status" value="1"/>
</dbReference>
<keyword evidence="5" id="KW-0472">Membrane</keyword>
<evidence type="ECO:0000256" key="3">
    <source>
        <dbReference type="ARBA" id="ARBA00022544"/>
    </source>
</evidence>
<keyword evidence="4" id="KW-0732">Signal</keyword>
<dbReference type="InterPro" id="IPR046953">
    <property type="entry name" value="Spore_GerAC-like_C"/>
</dbReference>
<keyword evidence="11" id="KW-1185">Reference proteome</keyword>
<evidence type="ECO:0000256" key="4">
    <source>
        <dbReference type="ARBA" id="ARBA00022729"/>
    </source>
</evidence>
<dbReference type="GO" id="GO:0009847">
    <property type="term" value="P:spore germination"/>
    <property type="evidence" value="ECO:0007669"/>
    <property type="project" value="InterPro"/>
</dbReference>
<evidence type="ECO:0000256" key="6">
    <source>
        <dbReference type="ARBA" id="ARBA00023139"/>
    </source>
</evidence>
<dbReference type="InterPro" id="IPR008844">
    <property type="entry name" value="Spore_GerAC-like"/>
</dbReference>
<dbReference type="Gene3D" id="3.30.300.210">
    <property type="entry name" value="Nutrient germinant receptor protein C, domain 3"/>
    <property type="match status" value="1"/>
</dbReference>
<comment type="similarity">
    <text evidence="2">Belongs to the GerABKC lipoprotein family.</text>
</comment>
<evidence type="ECO:0000259" key="8">
    <source>
        <dbReference type="Pfam" id="PF05504"/>
    </source>
</evidence>
<evidence type="ECO:0000256" key="1">
    <source>
        <dbReference type="ARBA" id="ARBA00004635"/>
    </source>
</evidence>
<dbReference type="InterPro" id="IPR057336">
    <property type="entry name" value="GerAC_N"/>
</dbReference>
<dbReference type="RefSeq" id="WP_047808394.1">
    <property type="nucleotide sequence ID" value="NZ_LDZY01000002.1"/>
</dbReference>
<evidence type="ECO:0000313" key="10">
    <source>
        <dbReference type="EMBL" id="KLU67221.1"/>
    </source>
</evidence>
<accession>A0A0J1IRB6</accession>
<keyword evidence="6" id="KW-0564">Palmitate</keyword>
<dbReference type="STRING" id="476652.DEAC_c04330"/>
<organism evidence="10 11">
    <name type="scientific">Desulfosporosinus acididurans</name>
    <dbReference type="NCBI Taxonomy" id="476652"/>
    <lineage>
        <taxon>Bacteria</taxon>
        <taxon>Bacillati</taxon>
        <taxon>Bacillota</taxon>
        <taxon>Clostridia</taxon>
        <taxon>Eubacteriales</taxon>
        <taxon>Desulfitobacteriaceae</taxon>
        <taxon>Desulfosporosinus</taxon>
    </lineage>
</organism>
<dbReference type="NCBIfam" id="TIGR02887">
    <property type="entry name" value="spore_ger_x_C"/>
    <property type="match status" value="1"/>
</dbReference>
<dbReference type="Pfam" id="PF05504">
    <property type="entry name" value="Spore_GerAC"/>
    <property type="match status" value="1"/>
</dbReference>
<proteinExistence type="inferred from homology"/>
<dbReference type="GO" id="GO:0016020">
    <property type="term" value="C:membrane"/>
    <property type="evidence" value="ECO:0007669"/>
    <property type="project" value="UniProtKB-SubCell"/>
</dbReference>
<dbReference type="Proteomes" id="UP000036356">
    <property type="component" value="Unassembled WGS sequence"/>
</dbReference>
<evidence type="ECO:0000256" key="2">
    <source>
        <dbReference type="ARBA" id="ARBA00007886"/>
    </source>
</evidence>
<dbReference type="InterPro" id="IPR038501">
    <property type="entry name" value="Spore_GerAC_C_sf"/>
</dbReference>
<keyword evidence="7" id="KW-0449">Lipoprotein</keyword>
<dbReference type="AlphaFoldDB" id="A0A0J1IRB6"/>
<comment type="caution">
    <text evidence="10">The sequence shown here is derived from an EMBL/GenBank/DDBJ whole genome shotgun (WGS) entry which is preliminary data.</text>
</comment>
<feature type="domain" description="Spore germination GerAC-like C-terminal" evidence="8">
    <location>
        <begin position="215"/>
        <end position="377"/>
    </location>
</feature>
<feature type="domain" description="Spore germination protein N-terminal" evidence="9">
    <location>
        <begin position="23"/>
        <end position="198"/>
    </location>
</feature>
<evidence type="ECO:0000256" key="5">
    <source>
        <dbReference type="ARBA" id="ARBA00023136"/>
    </source>
</evidence>
<reference evidence="10 11" key="1">
    <citation type="submission" date="2015-06" db="EMBL/GenBank/DDBJ databases">
        <title>Draft genome of the moderately acidophilic sulfate reducer Candidatus Desulfosporosinus acididurans strain M1.</title>
        <authorList>
            <person name="Poehlein A."/>
            <person name="Petzsch P."/>
            <person name="Johnson B.D."/>
            <person name="Schloemann M."/>
            <person name="Daniel R."/>
            <person name="Muehling M."/>
        </authorList>
    </citation>
    <scope>NUCLEOTIDE SEQUENCE [LARGE SCALE GENOMIC DNA]</scope>
    <source>
        <strain evidence="10 11">M1</strain>
    </source>
</reference>
<keyword evidence="3" id="KW-0309">Germination</keyword>
<gene>
    <name evidence="10" type="primary">gerBC</name>
    <name evidence="10" type="ORF">DEAC_c04330</name>
</gene>
<evidence type="ECO:0000256" key="7">
    <source>
        <dbReference type="ARBA" id="ARBA00023288"/>
    </source>
</evidence>
<evidence type="ECO:0000259" key="9">
    <source>
        <dbReference type="Pfam" id="PF25198"/>
    </source>
</evidence>
<dbReference type="Gene3D" id="6.20.190.10">
    <property type="entry name" value="Nutrient germinant receptor protein C, domain 1"/>
    <property type="match status" value="1"/>
</dbReference>